<dbReference type="EMBL" id="QREG01000001">
    <property type="protein sequence ID" value="REE05579.1"/>
    <property type="molecule type" value="Genomic_DNA"/>
</dbReference>
<feature type="domain" description="DUF5777" evidence="2">
    <location>
        <begin position="27"/>
        <end position="276"/>
    </location>
</feature>
<evidence type="ECO:0000256" key="1">
    <source>
        <dbReference type="SAM" id="SignalP"/>
    </source>
</evidence>
<protein>
    <recommendedName>
        <fullName evidence="2">DUF5777 domain-containing protein</fullName>
    </recommendedName>
</protein>
<dbReference type="InterPro" id="IPR045916">
    <property type="entry name" value="DUF5777"/>
</dbReference>
<gene>
    <name evidence="3" type="ORF">C7460_10196</name>
</gene>
<reference evidence="3 4" key="1">
    <citation type="submission" date="2018-07" db="EMBL/GenBank/DDBJ databases">
        <title>Genomic Encyclopedia of Type Strains, Phase IV (KMG-IV): sequencing the most valuable type-strain genomes for metagenomic binning, comparative biology and taxonomic classification.</title>
        <authorList>
            <person name="Goeker M."/>
        </authorList>
    </citation>
    <scope>NUCLEOTIDE SEQUENCE [LARGE SCALE GENOMIC DNA]</scope>
    <source>
        <strain evidence="3 4">DSM 4134</strain>
    </source>
</reference>
<dbReference type="Pfam" id="PF19089">
    <property type="entry name" value="DUF5777"/>
    <property type="match status" value="1"/>
</dbReference>
<dbReference type="RefSeq" id="WP_147302808.1">
    <property type="nucleotide sequence ID" value="NZ_QREG01000001.1"/>
</dbReference>
<dbReference type="Proteomes" id="UP000256779">
    <property type="component" value="Unassembled WGS sequence"/>
</dbReference>
<dbReference type="AlphaFoldDB" id="A0A3D9LHT2"/>
<sequence length="284" mass="32203">MKHLLYSLLFCWSLTSLAQTQYAYQTFDDTRIVNGHSVETNMEGILTFIISHRFGTLNDGAYNMWGLDNASMRMGLDYGLTQNLTLGIGRSTNQKTIDGYFKYKFLAQSTGDRNIPITASLLGTAAWKTLKRFDGVDLVWRQKMSYTTQLLLARKFGPRLSAQLMPTYLHRNLVQDDEKNDILSIGVAGQYRPLKNWSLSVEYYATPTDQLPDGSGPSIAYFQSLSFGVQIDTKGHVFQLHLSNSRGMIEKFFIAETADNWLDGGIHFGFNITRDFTVKGRNIR</sequence>
<evidence type="ECO:0000259" key="2">
    <source>
        <dbReference type="Pfam" id="PF19089"/>
    </source>
</evidence>
<keyword evidence="1" id="KW-0732">Signal</keyword>
<accession>A0A3D9LHT2</accession>
<feature type="chain" id="PRO_5017770768" description="DUF5777 domain-containing protein" evidence="1">
    <location>
        <begin position="19"/>
        <end position="284"/>
    </location>
</feature>
<evidence type="ECO:0000313" key="4">
    <source>
        <dbReference type="Proteomes" id="UP000256779"/>
    </source>
</evidence>
<proteinExistence type="predicted"/>
<evidence type="ECO:0000313" key="3">
    <source>
        <dbReference type="EMBL" id="REE05579.1"/>
    </source>
</evidence>
<organism evidence="3 4">
    <name type="scientific">Marinoscillum furvescens DSM 4134</name>
    <dbReference type="NCBI Taxonomy" id="1122208"/>
    <lineage>
        <taxon>Bacteria</taxon>
        <taxon>Pseudomonadati</taxon>
        <taxon>Bacteroidota</taxon>
        <taxon>Cytophagia</taxon>
        <taxon>Cytophagales</taxon>
        <taxon>Reichenbachiellaceae</taxon>
        <taxon>Marinoscillum</taxon>
    </lineage>
</organism>
<comment type="caution">
    <text evidence="3">The sequence shown here is derived from an EMBL/GenBank/DDBJ whole genome shotgun (WGS) entry which is preliminary data.</text>
</comment>
<name>A0A3D9LHT2_MARFU</name>
<feature type="signal peptide" evidence="1">
    <location>
        <begin position="1"/>
        <end position="18"/>
    </location>
</feature>
<keyword evidence="4" id="KW-1185">Reference proteome</keyword>
<dbReference type="OrthoDB" id="1117410at2"/>